<keyword evidence="3" id="KW-1185">Reference proteome</keyword>
<sequence>MAAALDHFSDRLRAGAKSDLLALAQITFVKSRTARVFWENGFRSVAAVANADLSELLPILMQAQPSKLRIKGQESLKYEEKLMAKAKVISDSANRLWQIQMQQEVYEEE</sequence>
<dbReference type="RefSeq" id="XP_049124550.1">
    <property type="nucleotide sequence ID" value="XM_049268593.1"/>
</dbReference>
<accession>A0AA37NXD3</accession>
<reference evidence="2 3" key="1">
    <citation type="submission" date="2022-03" db="EMBL/GenBank/DDBJ databases">
        <title>Genome data of Colletotrichum spp.</title>
        <authorList>
            <person name="Utami Y.D."/>
            <person name="Hiruma K."/>
        </authorList>
    </citation>
    <scope>NUCLEOTIDE SEQUENCE [LARGE SCALE GENOMIC DNA]</scope>
    <source>
        <strain evidence="2 3">MAFF 239500</strain>
    </source>
</reference>
<dbReference type="AlphaFoldDB" id="A0AA37NXD3"/>
<dbReference type="Gene3D" id="1.10.150.20">
    <property type="entry name" value="5' to 3' exonuclease, C-terminal subdomain"/>
    <property type="match status" value="1"/>
</dbReference>
<name>A0AA37NXD3_9PEZI</name>
<dbReference type="GeneID" id="73323183"/>
<gene>
    <name evidence="2" type="ORF">ColSpa_02381</name>
</gene>
<dbReference type="Proteomes" id="UP001055115">
    <property type="component" value="Unassembled WGS sequence"/>
</dbReference>
<evidence type="ECO:0000259" key="1">
    <source>
        <dbReference type="Pfam" id="PF25453"/>
    </source>
</evidence>
<feature type="domain" description="DUF7898" evidence="1">
    <location>
        <begin position="18"/>
        <end position="97"/>
    </location>
</feature>
<dbReference type="InterPro" id="IPR057220">
    <property type="entry name" value="DUF7898"/>
</dbReference>
<protein>
    <recommendedName>
        <fullName evidence="1">DUF7898 domain-containing protein</fullName>
    </recommendedName>
</protein>
<proteinExistence type="predicted"/>
<evidence type="ECO:0000313" key="2">
    <source>
        <dbReference type="EMBL" id="GKT42200.1"/>
    </source>
</evidence>
<comment type="caution">
    <text evidence="2">The sequence shown here is derived from an EMBL/GenBank/DDBJ whole genome shotgun (WGS) entry which is preliminary data.</text>
</comment>
<organism evidence="2 3">
    <name type="scientific">Colletotrichum spaethianum</name>
    <dbReference type="NCBI Taxonomy" id="700344"/>
    <lineage>
        <taxon>Eukaryota</taxon>
        <taxon>Fungi</taxon>
        <taxon>Dikarya</taxon>
        <taxon>Ascomycota</taxon>
        <taxon>Pezizomycotina</taxon>
        <taxon>Sordariomycetes</taxon>
        <taxon>Hypocreomycetidae</taxon>
        <taxon>Glomerellales</taxon>
        <taxon>Glomerellaceae</taxon>
        <taxon>Colletotrichum</taxon>
        <taxon>Colletotrichum spaethianum species complex</taxon>
    </lineage>
</organism>
<dbReference type="EMBL" id="BQXU01000004">
    <property type="protein sequence ID" value="GKT42200.1"/>
    <property type="molecule type" value="Genomic_DNA"/>
</dbReference>
<evidence type="ECO:0000313" key="3">
    <source>
        <dbReference type="Proteomes" id="UP001055115"/>
    </source>
</evidence>
<dbReference type="SUPFAM" id="SSF158702">
    <property type="entry name" value="Sec63 N-terminal domain-like"/>
    <property type="match status" value="1"/>
</dbReference>
<dbReference type="Pfam" id="PF25453">
    <property type="entry name" value="DUF7898"/>
    <property type="match status" value="1"/>
</dbReference>